<evidence type="ECO:0000313" key="7">
    <source>
        <dbReference type="Proteomes" id="UP000189761"/>
    </source>
</evidence>
<keyword evidence="7" id="KW-1185">Reference proteome</keyword>
<evidence type="ECO:0000313" key="6">
    <source>
        <dbReference type="EMBL" id="OOP63380.1"/>
    </source>
</evidence>
<evidence type="ECO:0000259" key="5">
    <source>
        <dbReference type="PROSITE" id="PS50113"/>
    </source>
</evidence>
<dbReference type="Pfam" id="PF13426">
    <property type="entry name" value="PAS_9"/>
    <property type="match status" value="1"/>
</dbReference>
<dbReference type="PROSITE" id="PS50113">
    <property type="entry name" value="PAC"/>
    <property type="match status" value="1"/>
</dbReference>
<dbReference type="InterPro" id="IPR001610">
    <property type="entry name" value="PAC"/>
</dbReference>
<dbReference type="InterPro" id="IPR035965">
    <property type="entry name" value="PAS-like_dom_sf"/>
</dbReference>
<dbReference type="EMBL" id="MTLA01000539">
    <property type="protein sequence ID" value="OOP63380.1"/>
    <property type="molecule type" value="Genomic_DNA"/>
</dbReference>
<dbReference type="Proteomes" id="UP000189761">
    <property type="component" value="Unassembled WGS sequence"/>
</dbReference>
<dbReference type="GO" id="GO:0006935">
    <property type="term" value="P:chemotaxis"/>
    <property type="evidence" value="ECO:0007669"/>
    <property type="project" value="InterPro"/>
</dbReference>
<dbReference type="PANTHER" id="PTHR32089:SF112">
    <property type="entry name" value="LYSOZYME-LIKE PROTEIN-RELATED"/>
    <property type="match status" value="1"/>
</dbReference>
<dbReference type="SUPFAM" id="SSF58104">
    <property type="entry name" value="Methyl-accepting chemotaxis protein (MCP) signaling domain"/>
    <property type="match status" value="1"/>
</dbReference>
<dbReference type="GO" id="GO:0004888">
    <property type="term" value="F:transmembrane signaling receptor activity"/>
    <property type="evidence" value="ECO:0007669"/>
    <property type="project" value="InterPro"/>
</dbReference>
<dbReference type="InterPro" id="IPR004090">
    <property type="entry name" value="Chemotax_Me-accpt_rcpt"/>
</dbReference>
<dbReference type="GO" id="GO:0016020">
    <property type="term" value="C:membrane"/>
    <property type="evidence" value="ECO:0007669"/>
    <property type="project" value="InterPro"/>
</dbReference>
<sequence>MTDTVGQTISTLEMNEKAVLSALELNLAMIEFSPKGEVIWVNNNFAQALGYKVSEMKNMLHSQLCTEEFRNSAEYAKLWSDLRMGKKFQEKIQRVHKNGQLLWLEATYIPILDQDGRVNAVLKIATDITDRENKTLHIISQLNRLSVELGNIVVVHSKENIEALQSLNEQTNRISDISKTIQHISSQTNMLALNAAIEAARAGQYGLGFKVVADEVRNLSNHVDEAIKKVNANIETITREVVRVSHLTEKLQNKVIDTQSKISHTMEEFEGITME</sequence>
<feature type="domain" description="Methyl-accepting transducer" evidence="4">
    <location>
        <begin position="158"/>
        <end position="275"/>
    </location>
</feature>
<accession>A0A8E2I7F1</accession>
<dbReference type="SUPFAM" id="SSF55785">
    <property type="entry name" value="PYP-like sensor domain (PAS domain)"/>
    <property type="match status" value="1"/>
</dbReference>
<dbReference type="Gene3D" id="6.10.250.3200">
    <property type="match status" value="1"/>
</dbReference>
<comment type="caution">
    <text evidence="6">The sequence shown here is derived from an EMBL/GenBank/DDBJ whole genome shotgun (WGS) entry which is preliminary data.</text>
</comment>
<evidence type="ECO:0000256" key="1">
    <source>
        <dbReference type="ARBA" id="ARBA00023224"/>
    </source>
</evidence>
<dbReference type="NCBIfam" id="TIGR00229">
    <property type="entry name" value="sensory_box"/>
    <property type="match status" value="1"/>
</dbReference>
<dbReference type="AlphaFoldDB" id="A0A8E2I7F1"/>
<keyword evidence="1 3" id="KW-0807">Transducer</keyword>
<dbReference type="RefSeq" id="WP_235849885.1">
    <property type="nucleotide sequence ID" value="NZ_CP065424.1"/>
</dbReference>
<evidence type="ECO:0000259" key="4">
    <source>
        <dbReference type="PROSITE" id="PS50111"/>
    </source>
</evidence>
<proteinExistence type="inferred from homology"/>
<dbReference type="InterPro" id="IPR000700">
    <property type="entry name" value="PAS-assoc_C"/>
</dbReference>
<dbReference type="PANTHER" id="PTHR32089">
    <property type="entry name" value="METHYL-ACCEPTING CHEMOTAXIS PROTEIN MCPB"/>
    <property type="match status" value="1"/>
</dbReference>
<dbReference type="SMART" id="SM00086">
    <property type="entry name" value="PAC"/>
    <property type="match status" value="1"/>
</dbReference>
<dbReference type="InterPro" id="IPR004089">
    <property type="entry name" value="MCPsignal_dom"/>
</dbReference>
<dbReference type="GO" id="GO:0007165">
    <property type="term" value="P:signal transduction"/>
    <property type="evidence" value="ECO:0007669"/>
    <property type="project" value="UniProtKB-KW"/>
</dbReference>
<comment type="similarity">
    <text evidence="2">Belongs to the methyl-accepting chemotaxis (MCP) protein family.</text>
</comment>
<reference evidence="6 7" key="1">
    <citation type="submission" date="2017-01" db="EMBL/GenBank/DDBJ databases">
        <title>Draft genome sequence of Bacillus oleronius.</title>
        <authorList>
            <person name="Allam M."/>
        </authorList>
    </citation>
    <scope>NUCLEOTIDE SEQUENCE [LARGE SCALE GENOMIC DNA]</scope>
    <source>
        <strain evidence="6 7">DSM 9356</strain>
    </source>
</reference>
<dbReference type="PROSITE" id="PS50111">
    <property type="entry name" value="CHEMOTAXIS_TRANSDUC_2"/>
    <property type="match status" value="1"/>
</dbReference>
<evidence type="ECO:0000256" key="3">
    <source>
        <dbReference type="PROSITE-ProRule" id="PRU00284"/>
    </source>
</evidence>
<dbReference type="PRINTS" id="PR00260">
    <property type="entry name" value="CHEMTRNSDUCR"/>
</dbReference>
<dbReference type="InterPro" id="IPR000014">
    <property type="entry name" value="PAS"/>
</dbReference>
<evidence type="ECO:0000256" key="2">
    <source>
        <dbReference type="ARBA" id="ARBA00029447"/>
    </source>
</evidence>
<dbReference type="SMART" id="SM00283">
    <property type="entry name" value="MA"/>
    <property type="match status" value="1"/>
</dbReference>
<name>A0A8E2I7F1_9BACI</name>
<protein>
    <submittedName>
        <fullName evidence="6">Chemotaxis protein</fullName>
    </submittedName>
</protein>
<dbReference type="CDD" id="cd00130">
    <property type="entry name" value="PAS"/>
    <property type="match status" value="1"/>
</dbReference>
<feature type="domain" description="PAC" evidence="5">
    <location>
        <begin position="86"/>
        <end position="140"/>
    </location>
</feature>
<gene>
    <name evidence="6" type="ORF">BWZ43_25470</name>
</gene>
<dbReference type="Gene3D" id="3.30.450.20">
    <property type="entry name" value="PAS domain"/>
    <property type="match status" value="1"/>
</dbReference>
<organism evidence="6 7">
    <name type="scientific">Heyndrickxia oleronia</name>
    <dbReference type="NCBI Taxonomy" id="38875"/>
    <lineage>
        <taxon>Bacteria</taxon>
        <taxon>Bacillati</taxon>
        <taxon>Bacillota</taxon>
        <taxon>Bacilli</taxon>
        <taxon>Bacillales</taxon>
        <taxon>Bacillaceae</taxon>
        <taxon>Heyndrickxia</taxon>
    </lineage>
</organism>
<dbReference type="Pfam" id="PF00015">
    <property type="entry name" value="MCPsignal"/>
    <property type="match status" value="1"/>
</dbReference>